<evidence type="ECO:0000256" key="3">
    <source>
        <dbReference type="ARBA" id="ARBA00022490"/>
    </source>
</evidence>
<dbReference type="PANTHER" id="PTHR42713">
    <property type="entry name" value="HISTIDINE KINASE-RELATED"/>
    <property type="match status" value="1"/>
</dbReference>
<accession>A0A1M6LHC9</accession>
<gene>
    <name evidence="13" type="ORF">SAMN02745243_01196</name>
</gene>
<feature type="domain" description="HTH araC/xylS-type" evidence="11">
    <location>
        <begin position="429"/>
        <end position="527"/>
    </location>
</feature>
<evidence type="ECO:0000256" key="1">
    <source>
        <dbReference type="ARBA" id="ARBA00004496"/>
    </source>
</evidence>
<dbReference type="InterPro" id="IPR001789">
    <property type="entry name" value="Sig_transdc_resp-reg_receiver"/>
</dbReference>
<dbReference type="InterPro" id="IPR018062">
    <property type="entry name" value="HTH_AraC-typ_CS"/>
</dbReference>
<dbReference type="Pfam" id="PF00072">
    <property type="entry name" value="Response_reg"/>
    <property type="match status" value="1"/>
</dbReference>
<sequence length="529" mass="60657">MLKVLIADDEERVCQLINKLIDWEMLHMEVVGTAANGIEAAQRVQELSPDILITDIRMPGCNGLELIQTVKEYSPHLQIVIISGYAHFSYAQTAMKYGVGDYLLKPINKIELTNTLEKLYHKIMERNRTENNLEKLIRSSESDRIKVKNNLIMDMGTKEDLSISMESLQKDYHLAVQPGIFQGFCLKLDYDITRLSDAAKKIVYEKATDIILGNMKRFCYEMILNIKDGAGYGVMNYSAKVQSDVYRVLRDCLNQLIVQKSILGDIEFTIALGTPEKDVTKLSDSLKKSKLLIQERVLVGTGCMIEKMPDHIGMQDQKILERYSRKMLHAIELLSVEEGEEAVTALRRVVLDLKNIRGFEIYDLVMSAGGLFLTQTEYKQRKEELENFYRQCEQCGNTEQLFSYLSALQNRVIQTIREERENEALRPIRLAKQYIQNHYKEQISLEEVSAAVGLSAGYFSTLFKKEEGEGFAKYLINVRVEQAKILLRESNSSIADICRQVGYNDLKHFTHTFEKATKLKPSAYRKLYG</sequence>
<keyword evidence="3" id="KW-0963">Cytoplasm</keyword>
<protein>
    <recommendedName>
        <fullName evidence="2">Stage 0 sporulation protein A homolog</fullName>
    </recommendedName>
</protein>
<dbReference type="SMART" id="SM00342">
    <property type="entry name" value="HTH_ARAC"/>
    <property type="match status" value="1"/>
</dbReference>
<evidence type="ECO:0000256" key="7">
    <source>
        <dbReference type="ARBA" id="ARBA00023125"/>
    </source>
</evidence>
<dbReference type="SUPFAM" id="SSF52172">
    <property type="entry name" value="CheY-like"/>
    <property type="match status" value="1"/>
</dbReference>
<comment type="function">
    <text evidence="9">May play the central regulatory role in sporulation. It may be an element of the effector pathway responsible for the activation of sporulation genes in response to nutritional stress. Spo0A may act in concert with spo0H (a sigma factor) to control the expression of some genes that are critical to the sporulation process.</text>
</comment>
<keyword evidence="8" id="KW-0804">Transcription</keyword>
<evidence type="ECO:0000313" key="13">
    <source>
        <dbReference type="EMBL" id="SHJ70589.1"/>
    </source>
</evidence>
<evidence type="ECO:0000259" key="12">
    <source>
        <dbReference type="PROSITE" id="PS50110"/>
    </source>
</evidence>
<dbReference type="InterPro" id="IPR011006">
    <property type="entry name" value="CheY-like_superfamily"/>
</dbReference>
<dbReference type="GO" id="GO:0000160">
    <property type="term" value="P:phosphorelay signal transduction system"/>
    <property type="evidence" value="ECO:0007669"/>
    <property type="project" value="UniProtKB-KW"/>
</dbReference>
<dbReference type="Gene3D" id="3.40.50.2300">
    <property type="match status" value="1"/>
</dbReference>
<dbReference type="STRING" id="1121950.SAMN02745243_01196"/>
<evidence type="ECO:0000256" key="6">
    <source>
        <dbReference type="ARBA" id="ARBA00023015"/>
    </source>
</evidence>
<organism evidence="13 14">
    <name type="scientific">Hespellia stercorisuis DSM 15480</name>
    <dbReference type="NCBI Taxonomy" id="1121950"/>
    <lineage>
        <taxon>Bacteria</taxon>
        <taxon>Bacillati</taxon>
        <taxon>Bacillota</taxon>
        <taxon>Clostridia</taxon>
        <taxon>Lachnospirales</taxon>
        <taxon>Lachnospiraceae</taxon>
        <taxon>Hespellia</taxon>
    </lineage>
</organism>
<proteinExistence type="predicted"/>
<dbReference type="RefSeq" id="WP_073106840.1">
    <property type="nucleotide sequence ID" value="NZ_FQZY01000014.1"/>
</dbReference>
<dbReference type="PROSITE" id="PS01124">
    <property type="entry name" value="HTH_ARAC_FAMILY_2"/>
    <property type="match status" value="1"/>
</dbReference>
<keyword evidence="6" id="KW-0805">Transcription regulation</keyword>
<dbReference type="GO" id="GO:0043565">
    <property type="term" value="F:sequence-specific DNA binding"/>
    <property type="evidence" value="ECO:0007669"/>
    <property type="project" value="InterPro"/>
</dbReference>
<keyword evidence="14" id="KW-1185">Reference proteome</keyword>
<name>A0A1M6LHC9_9FIRM</name>
<evidence type="ECO:0000256" key="2">
    <source>
        <dbReference type="ARBA" id="ARBA00018672"/>
    </source>
</evidence>
<evidence type="ECO:0000256" key="8">
    <source>
        <dbReference type="ARBA" id="ARBA00023163"/>
    </source>
</evidence>
<dbReference type="PROSITE" id="PS50110">
    <property type="entry name" value="RESPONSE_REGULATORY"/>
    <property type="match status" value="1"/>
</dbReference>
<evidence type="ECO:0000256" key="10">
    <source>
        <dbReference type="PROSITE-ProRule" id="PRU00169"/>
    </source>
</evidence>
<dbReference type="AlphaFoldDB" id="A0A1M6LHC9"/>
<dbReference type="CDD" id="cd17536">
    <property type="entry name" value="REC_YesN-like"/>
    <property type="match status" value="1"/>
</dbReference>
<dbReference type="InterPro" id="IPR018060">
    <property type="entry name" value="HTH_AraC"/>
</dbReference>
<dbReference type="GO" id="GO:0005737">
    <property type="term" value="C:cytoplasm"/>
    <property type="evidence" value="ECO:0007669"/>
    <property type="project" value="UniProtKB-SubCell"/>
</dbReference>
<dbReference type="GO" id="GO:0003700">
    <property type="term" value="F:DNA-binding transcription factor activity"/>
    <property type="evidence" value="ECO:0007669"/>
    <property type="project" value="InterPro"/>
</dbReference>
<dbReference type="PANTHER" id="PTHR42713:SF3">
    <property type="entry name" value="TRANSCRIPTIONAL REGULATORY PROTEIN HPTR"/>
    <property type="match status" value="1"/>
</dbReference>
<keyword evidence="5" id="KW-0902">Two-component regulatory system</keyword>
<dbReference type="EMBL" id="FQZY01000014">
    <property type="protein sequence ID" value="SHJ70589.1"/>
    <property type="molecule type" value="Genomic_DNA"/>
</dbReference>
<feature type="modified residue" description="4-aspartylphosphate" evidence="10">
    <location>
        <position position="55"/>
    </location>
</feature>
<evidence type="ECO:0000256" key="9">
    <source>
        <dbReference type="ARBA" id="ARBA00024867"/>
    </source>
</evidence>
<dbReference type="Gene3D" id="1.10.10.60">
    <property type="entry name" value="Homeodomain-like"/>
    <property type="match status" value="2"/>
</dbReference>
<evidence type="ECO:0000313" key="14">
    <source>
        <dbReference type="Proteomes" id="UP000184301"/>
    </source>
</evidence>
<dbReference type="SUPFAM" id="SSF46689">
    <property type="entry name" value="Homeodomain-like"/>
    <property type="match status" value="2"/>
</dbReference>
<keyword evidence="7" id="KW-0238">DNA-binding</keyword>
<comment type="subcellular location">
    <subcellularLocation>
        <location evidence="1">Cytoplasm</location>
    </subcellularLocation>
</comment>
<dbReference type="OrthoDB" id="9794370at2"/>
<evidence type="ECO:0000256" key="5">
    <source>
        <dbReference type="ARBA" id="ARBA00023012"/>
    </source>
</evidence>
<dbReference type="PROSITE" id="PS00041">
    <property type="entry name" value="HTH_ARAC_FAMILY_1"/>
    <property type="match status" value="1"/>
</dbReference>
<feature type="domain" description="Response regulatory" evidence="12">
    <location>
        <begin position="3"/>
        <end position="120"/>
    </location>
</feature>
<keyword evidence="4 10" id="KW-0597">Phosphoprotein</keyword>
<dbReference type="SMART" id="SM00448">
    <property type="entry name" value="REC"/>
    <property type="match status" value="1"/>
</dbReference>
<dbReference type="InterPro" id="IPR051552">
    <property type="entry name" value="HptR"/>
</dbReference>
<dbReference type="Pfam" id="PF12833">
    <property type="entry name" value="HTH_18"/>
    <property type="match status" value="1"/>
</dbReference>
<dbReference type="Proteomes" id="UP000184301">
    <property type="component" value="Unassembled WGS sequence"/>
</dbReference>
<reference evidence="13 14" key="1">
    <citation type="submission" date="2016-11" db="EMBL/GenBank/DDBJ databases">
        <authorList>
            <person name="Jaros S."/>
            <person name="Januszkiewicz K."/>
            <person name="Wedrychowicz H."/>
        </authorList>
    </citation>
    <scope>NUCLEOTIDE SEQUENCE [LARGE SCALE GENOMIC DNA]</scope>
    <source>
        <strain evidence="13 14">DSM 15480</strain>
    </source>
</reference>
<evidence type="ECO:0000259" key="11">
    <source>
        <dbReference type="PROSITE" id="PS01124"/>
    </source>
</evidence>
<dbReference type="InterPro" id="IPR009057">
    <property type="entry name" value="Homeodomain-like_sf"/>
</dbReference>
<evidence type="ECO:0000256" key="4">
    <source>
        <dbReference type="ARBA" id="ARBA00022553"/>
    </source>
</evidence>